<comment type="caution">
    <text evidence="5">The sequence shown here is derived from an EMBL/GenBank/DDBJ whole genome shotgun (WGS) entry which is preliminary data.</text>
</comment>
<evidence type="ECO:0000256" key="2">
    <source>
        <dbReference type="ARBA" id="ARBA00022670"/>
    </source>
</evidence>
<dbReference type="InterPro" id="IPR029062">
    <property type="entry name" value="Class_I_gatase-like"/>
</dbReference>
<keyword evidence="3" id="KW-0378">Hydrolase</keyword>
<evidence type="ECO:0000256" key="3">
    <source>
        <dbReference type="ARBA" id="ARBA00022801"/>
    </source>
</evidence>
<protein>
    <recommendedName>
        <fullName evidence="7">Peptidase E</fullName>
    </recommendedName>
</protein>
<dbReference type="GO" id="GO:0006508">
    <property type="term" value="P:proteolysis"/>
    <property type="evidence" value="ECO:0007669"/>
    <property type="project" value="UniProtKB-KW"/>
</dbReference>
<dbReference type="Gene3D" id="3.40.50.880">
    <property type="match status" value="1"/>
</dbReference>
<evidence type="ECO:0000313" key="5">
    <source>
        <dbReference type="EMBL" id="OGD64773.1"/>
    </source>
</evidence>
<dbReference type="AlphaFoldDB" id="A0A1F5EBN1"/>
<keyword evidence="2" id="KW-0645">Protease</keyword>
<dbReference type="InterPro" id="IPR005320">
    <property type="entry name" value="Peptidase_S51"/>
</dbReference>
<gene>
    <name evidence="5" type="ORF">A3A71_01865</name>
</gene>
<accession>A0A1F5EBN1</accession>
<reference evidence="5 6" key="1">
    <citation type="journal article" date="2016" name="Nat. Commun.">
        <title>Thousands of microbial genomes shed light on interconnected biogeochemical processes in an aquifer system.</title>
        <authorList>
            <person name="Anantharaman K."/>
            <person name="Brown C.T."/>
            <person name="Hug L.A."/>
            <person name="Sharon I."/>
            <person name="Castelle C.J."/>
            <person name="Probst A.J."/>
            <person name="Thomas B.C."/>
            <person name="Singh A."/>
            <person name="Wilkins M.J."/>
            <person name="Karaoz U."/>
            <person name="Brodie E.L."/>
            <person name="Williams K.H."/>
            <person name="Hubbard S.S."/>
            <person name="Banfield J.F."/>
        </authorList>
    </citation>
    <scope>NUCLEOTIDE SEQUENCE [LARGE SCALE GENOMIC DNA]</scope>
</reference>
<dbReference type="GO" id="GO:0008236">
    <property type="term" value="F:serine-type peptidase activity"/>
    <property type="evidence" value="ECO:0007669"/>
    <property type="project" value="UniProtKB-KW"/>
</dbReference>
<dbReference type="EMBL" id="MEZX01000002">
    <property type="protein sequence ID" value="OGD64773.1"/>
    <property type="molecule type" value="Genomic_DNA"/>
</dbReference>
<comment type="similarity">
    <text evidence="1">Belongs to the peptidase S51 family.</text>
</comment>
<dbReference type="PANTHER" id="PTHR20842:SF0">
    <property type="entry name" value="ALPHA-ASPARTYL DIPEPTIDASE"/>
    <property type="match status" value="1"/>
</dbReference>
<evidence type="ECO:0008006" key="7">
    <source>
        <dbReference type="Google" id="ProtNLM"/>
    </source>
</evidence>
<evidence type="ECO:0000256" key="1">
    <source>
        <dbReference type="ARBA" id="ARBA00006534"/>
    </source>
</evidence>
<dbReference type="PANTHER" id="PTHR20842">
    <property type="entry name" value="PROTEASE S51 ALPHA-ASPARTYL DIPEPTIDASE"/>
    <property type="match status" value="1"/>
</dbReference>
<dbReference type="Pfam" id="PF03575">
    <property type="entry name" value="Peptidase_S51"/>
    <property type="match status" value="1"/>
</dbReference>
<name>A0A1F5EBN1_9BACT</name>
<dbReference type="Proteomes" id="UP000177481">
    <property type="component" value="Unassembled WGS sequence"/>
</dbReference>
<dbReference type="STRING" id="1797471.A3A71_01865"/>
<organism evidence="5 6">
    <name type="scientific">Candidatus Berkelbacteria bacterium RIFCSPLOWO2_01_FULL_50_28</name>
    <dbReference type="NCBI Taxonomy" id="1797471"/>
    <lineage>
        <taxon>Bacteria</taxon>
        <taxon>Candidatus Berkelbacteria</taxon>
    </lineage>
</organism>
<sequence length="216" mass="23810">MKLFLSSLAVPKSQTVEFLSLVGKPASEIRLALIENAADVYPEERKSFIERDRSMLKETGVQITRVDLNKFNGPEEVRQALQGFDVIWLGGGNAYYLRWVLKKSGFDQVIRSLLESGTVYGGGSAGAIVAGPTLKHFDLADEPEKAPELIEGGLSLTDKVIIPHWGHSRFGEPTRQIKELFSDGEFQTIEITDEQAVVINADEVKIIPTNNGKPAK</sequence>
<evidence type="ECO:0000313" key="6">
    <source>
        <dbReference type="Proteomes" id="UP000177481"/>
    </source>
</evidence>
<proteinExistence type="inferred from homology"/>
<keyword evidence="4" id="KW-0720">Serine protease</keyword>
<evidence type="ECO:0000256" key="4">
    <source>
        <dbReference type="ARBA" id="ARBA00022825"/>
    </source>
</evidence>
<dbReference type="SUPFAM" id="SSF52317">
    <property type="entry name" value="Class I glutamine amidotransferase-like"/>
    <property type="match status" value="1"/>
</dbReference>